<protein>
    <submittedName>
        <fullName evidence="3">Uncharacterized protein</fullName>
    </submittedName>
</protein>
<dbReference type="Gene3D" id="3.10.20.700">
    <property type="match status" value="1"/>
</dbReference>
<sequence length="248" mass="27884">MKRYLTIGLIPFFALAQADVNVIFERHATAKIELHDGARLADLLFNVQLPDDIYWRTAQIANEKTIAEFQMTKEQLLKDIKALQVLWMRAGDKGSLIQSTQQLLQELDKVLVSGRLSIALDPAKSRIDPHGNPLLKGQYTLFLASRPDFIYFVGLINGRSKQPLQPGASLASYWQDYRLLAGAAQYEAFLIQPDGSISQVPVANWNKLHREPMAGATLFVGFDPQILPEQYKDINIRIASLLANRVPE</sequence>
<evidence type="ECO:0000313" key="3">
    <source>
        <dbReference type="EMBL" id="AXL05008.1"/>
    </source>
</evidence>
<evidence type="ECO:0000259" key="1">
    <source>
        <dbReference type="Pfam" id="PF06251"/>
    </source>
</evidence>
<accession>A0A346ACP6</accession>
<dbReference type="Gene3D" id="3.10.560.10">
    <property type="entry name" value="Outer membrane lipoprotein wza domain like"/>
    <property type="match status" value="1"/>
</dbReference>
<feature type="domain" description="Capsule biosynthesis GfcC-like C-terminal" evidence="1">
    <location>
        <begin position="161"/>
        <end position="247"/>
    </location>
</feature>
<dbReference type="Pfam" id="PF20616">
    <property type="entry name" value="Caps_syn_GfcC_N"/>
    <property type="match status" value="1"/>
</dbReference>
<name>A0A346ACP6_AERHY</name>
<proteinExistence type="predicted"/>
<dbReference type="AlphaFoldDB" id="A0A346ACP6"/>
<organism evidence="3">
    <name type="scientific">Aeromonas hydrophila</name>
    <dbReference type="NCBI Taxonomy" id="644"/>
    <lineage>
        <taxon>Bacteria</taxon>
        <taxon>Pseudomonadati</taxon>
        <taxon>Pseudomonadota</taxon>
        <taxon>Gammaproteobacteria</taxon>
        <taxon>Aeromonadales</taxon>
        <taxon>Aeromonadaceae</taxon>
        <taxon>Aeromonas</taxon>
    </lineage>
</organism>
<dbReference type="InterPro" id="IPR046459">
    <property type="entry name" value="Caps_syn_GfcC_N"/>
</dbReference>
<evidence type="ECO:0000259" key="2">
    <source>
        <dbReference type="Pfam" id="PF20616"/>
    </source>
</evidence>
<dbReference type="EMBL" id="MH449680">
    <property type="protein sequence ID" value="AXL05008.1"/>
    <property type="molecule type" value="Genomic_DNA"/>
</dbReference>
<dbReference type="InterPro" id="IPR010425">
    <property type="entry name" value="Caps_synth_GfcC-like_C"/>
</dbReference>
<gene>
    <name evidence="3" type="primary">orf2</name>
</gene>
<feature type="domain" description="Capsule biosynthesis GfcC-like N-terminal" evidence="2">
    <location>
        <begin position="16"/>
        <end position="146"/>
    </location>
</feature>
<dbReference type="Pfam" id="PF06251">
    <property type="entry name" value="Caps_syn_GfcC_C"/>
    <property type="match status" value="1"/>
</dbReference>
<reference evidence="3" key="1">
    <citation type="submission" date="2018-06" db="EMBL/GenBank/DDBJ databases">
        <title>Genetic diversity of the Aeromonas Hydrophila O antigens and development of a suspension array for serotype detection.</title>
        <authorList>
            <person name="Cao H."/>
            <person name="Liu B."/>
        </authorList>
    </citation>
    <scope>NUCLEOTIDE SEQUENCE</scope>
    <source>
        <strain evidence="3">G5380</strain>
    </source>
</reference>